<dbReference type="PIRSF" id="PIRSF036625">
    <property type="entry name" value="GAF_ANTAR"/>
    <property type="match status" value="1"/>
</dbReference>
<feature type="domain" description="ANTAR" evidence="5">
    <location>
        <begin position="164"/>
        <end position="225"/>
    </location>
</feature>
<keyword evidence="7" id="KW-1185">Reference proteome</keyword>
<dbReference type="Proteomes" id="UP001202922">
    <property type="component" value="Unassembled WGS sequence"/>
</dbReference>
<keyword evidence="2" id="KW-0418">Kinase</keyword>
<accession>A0ABS9U5E8</accession>
<dbReference type="EMBL" id="JAKZBV010000001">
    <property type="protein sequence ID" value="MCH6471791.1"/>
    <property type="molecule type" value="Genomic_DNA"/>
</dbReference>
<protein>
    <submittedName>
        <fullName evidence="6">GAF and ANTAR domain-containing protein</fullName>
    </submittedName>
</protein>
<dbReference type="Pfam" id="PF01590">
    <property type="entry name" value="GAF"/>
    <property type="match status" value="1"/>
</dbReference>
<dbReference type="Pfam" id="PF03861">
    <property type="entry name" value="ANTAR"/>
    <property type="match status" value="1"/>
</dbReference>
<dbReference type="RefSeq" id="WP_241055730.1">
    <property type="nucleotide sequence ID" value="NZ_JAKZBV010000001.1"/>
</dbReference>
<evidence type="ECO:0000256" key="3">
    <source>
        <dbReference type="ARBA" id="ARBA00023015"/>
    </source>
</evidence>
<dbReference type="InterPro" id="IPR012074">
    <property type="entry name" value="GAF_ANTAR"/>
</dbReference>
<dbReference type="InterPro" id="IPR036388">
    <property type="entry name" value="WH-like_DNA-bd_sf"/>
</dbReference>
<evidence type="ECO:0000256" key="2">
    <source>
        <dbReference type="ARBA" id="ARBA00022777"/>
    </source>
</evidence>
<dbReference type="SMART" id="SM01012">
    <property type="entry name" value="ANTAR"/>
    <property type="match status" value="1"/>
</dbReference>
<organism evidence="6 7">
    <name type="scientific">Sinomonas terrae</name>
    <dbReference type="NCBI Taxonomy" id="2908838"/>
    <lineage>
        <taxon>Bacteria</taxon>
        <taxon>Bacillati</taxon>
        <taxon>Actinomycetota</taxon>
        <taxon>Actinomycetes</taxon>
        <taxon>Micrococcales</taxon>
        <taxon>Micrococcaceae</taxon>
        <taxon>Sinomonas</taxon>
    </lineage>
</organism>
<dbReference type="SUPFAM" id="SSF52172">
    <property type="entry name" value="CheY-like"/>
    <property type="match status" value="1"/>
</dbReference>
<evidence type="ECO:0000256" key="1">
    <source>
        <dbReference type="ARBA" id="ARBA00022679"/>
    </source>
</evidence>
<dbReference type="PROSITE" id="PS50921">
    <property type="entry name" value="ANTAR"/>
    <property type="match status" value="1"/>
</dbReference>
<keyword evidence="4" id="KW-0804">Transcription</keyword>
<dbReference type="Gene3D" id="1.10.10.10">
    <property type="entry name" value="Winged helix-like DNA-binding domain superfamily/Winged helix DNA-binding domain"/>
    <property type="match status" value="1"/>
</dbReference>
<evidence type="ECO:0000313" key="6">
    <source>
        <dbReference type="EMBL" id="MCH6471791.1"/>
    </source>
</evidence>
<dbReference type="InterPro" id="IPR005561">
    <property type="entry name" value="ANTAR"/>
</dbReference>
<dbReference type="InterPro" id="IPR011006">
    <property type="entry name" value="CheY-like_superfamily"/>
</dbReference>
<proteinExistence type="predicted"/>
<dbReference type="SUPFAM" id="SSF55781">
    <property type="entry name" value="GAF domain-like"/>
    <property type="match status" value="1"/>
</dbReference>
<keyword evidence="3" id="KW-0805">Transcription regulation</keyword>
<reference evidence="6 7" key="1">
    <citation type="submission" date="2022-03" db="EMBL/GenBank/DDBJ databases">
        <title>Sinomonas sp. isolated from a soil.</title>
        <authorList>
            <person name="Han J."/>
            <person name="Kim D.-U."/>
        </authorList>
    </citation>
    <scope>NUCLEOTIDE SEQUENCE [LARGE SCALE GENOMIC DNA]</scope>
    <source>
        <strain evidence="6 7">5-5</strain>
    </source>
</reference>
<evidence type="ECO:0000256" key="4">
    <source>
        <dbReference type="ARBA" id="ARBA00023163"/>
    </source>
</evidence>
<sequence length="238" mass="26035">MSDEHSLSELQNLLLDSPDIKTFLTSLSSAAARKLSSDFPVHCSVTVGKDGRPMTLGLSDQEALELDKIQYSSLEGPCMEALRTGQVFDIRDMQSEERWPRYVEAMRESEIRSVLGVPIPLRGEASASLNSYAETPGSFGGETRQAALSFAEFASTSVTLALRITAESERASDLEAALESRTAINLAAGIIMAQSRCTSQEAMEILKRASNQRNVKVRDIASSILQRFDDPTPDTHFT</sequence>
<comment type="caution">
    <text evidence="6">The sequence shown here is derived from an EMBL/GenBank/DDBJ whole genome shotgun (WGS) entry which is preliminary data.</text>
</comment>
<evidence type="ECO:0000313" key="7">
    <source>
        <dbReference type="Proteomes" id="UP001202922"/>
    </source>
</evidence>
<keyword evidence="1" id="KW-0808">Transferase</keyword>
<evidence type="ECO:0000259" key="5">
    <source>
        <dbReference type="PROSITE" id="PS50921"/>
    </source>
</evidence>
<dbReference type="InterPro" id="IPR003018">
    <property type="entry name" value="GAF"/>
</dbReference>
<name>A0ABS9U5E8_9MICC</name>
<dbReference type="Gene3D" id="3.30.450.40">
    <property type="match status" value="1"/>
</dbReference>
<dbReference type="InterPro" id="IPR029016">
    <property type="entry name" value="GAF-like_dom_sf"/>
</dbReference>
<gene>
    <name evidence="6" type="ORF">L0M17_17755</name>
</gene>